<evidence type="ECO:0000256" key="2">
    <source>
        <dbReference type="ARBA" id="ARBA00023004"/>
    </source>
</evidence>
<accession>A0A840J576</accession>
<dbReference type="SUPFAM" id="SSF51197">
    <property type="entry name" value="Clavaminate synthase-like"/>
    <property type="match status" value="1"/>
</dbReference>
<sequence>MSKGSYEEEAAAGYARSRYEMLDAGRVLPQPFDGVVKTSAPRADEVSSLTAPLLRQHGAAMVLLDEPFSDEEYLAFGAGLGTATEETDPAVQPFVTHRVILNLLGANRRTDDVALQPFAENSLSLHSEGSGRVAAEQPRYIVLMCCHPGPRPSSAQTVLVPMDGVAERLSAREREVLSRTRYAHLPPGETILREHEGRPAFSFRDFLGGRLDWVNDGGDEPEAVDAALVRLHAAMYAPLAQGVHWQPGLLVVIDNRRHFHGRTAGSAPAGAPRHLKRLRIR</sequence>
<gene>
    <name evidence="4" type="ORF">BJY18_006260</name>
</gene>
<dbReference type="InterPro" id="IPR003819">
    <property type="entry name" value="TauD/TfdA-like"/>
</dbReference>
<dbReference type="GO" id="GO:0051213">
    <property type="term" value="F:dioxygenase activity"/>
    <property type="evidence" value="ECO:0007669"/>
    <property type="project" value="UniProtKB-KW"/>
</dbReference>
<keyword evidence="5" id="KW-1185">Reference proteome</keyword>
<evidence type="ECO:0000313" key="4">
    <source>
        <dbReference type="EMBL" id="MBB4688775.1"/>
    </source>
</evidence>
<comment type="caution">
    <text evidence="4">The sequence shown here is derived from an EMBL/GenBank/DDBJ whole genome shotgun (WGS) entry which is preliminary data.</text>
</comment>
<dbReference type="Pfam" id="PF02668">
    <property type="entry name" value="TauD"/>
    <property type="match status" value="1"/>
</dbReference>
<proteinExistence type="predicted"/>
<keyword evidence="2" id="KW-0408">Iron</keyword>
<organism evidence="4 5">
    <name type="scientific">Amycolatopsis jiangsuensis</name>
    <dbReference type="NCBI Taxonomy" id="1181879"/>
    <lineage>
        <taxon>Bacteria</taxon>
        <taxon>Bacillati</taxon>
        <taxon>Actinomycetota</taxon>
        <taxon>Actinomycetes</taxon>
        <taxon>Pseudonocardiales</taxon>
        <taxon>Pseudonocardiaceae</taxon>
        <taxon>Amycolatopsis</taxon>
    </lineage>
</organism>
<dbReference type="Gene3D" id="3.60.130.10">
    <property type="entry name" value="Clavaminate synthase-like"/>
    <property type="match status" value="1"/>
</dbReference>
<keyword evidence="4" id="KW-0223">Dioxygenase</keyword>
<protein>
    <submittedName>
        <fullName evidence="4">Alpha-ketoglutarate-dependent taurine dioxygenase</fullName>
    </submittedName>
</protein>
<reference evidence="4 5" key="1">
    <citation type="submission" date="2020-08" db="EMBL/GenBank/DDBJ databases">
        <title>Sequencing the genomes of 1000 actinobacteria strains.</title>
        <authorList>
            <person name="Klenk H.-P."/>
        </authorList>
    </citation>
    <scope>NUCLEOTIDE SEQUENCE [LARGE SCALE GENOMIC DNA]</scope>
    <source>
        <strain evidence="4 5">DSM 45859</strain>
    </source>
</reference>
<evidence type="ECO:0000259" key="3">
    <source>
        <dbReference type="Pfam" id="PF02668"/>
    </source>
</evidence>
<evidence type="ECO:0000313" key="5">
    <source>
        <dbReference type="Proteomes" id="UP000581769"/>
    </source>
</evidence>
<evidence type="ECO:0000256" key="1">
    <source>
        <dbReference type="ARBA" id="ARBA00023002"/>
    </source>
</evidence>
<dbReference type="EMBL" id="JACHMG010000001">
    <property type="protein sequence ID" value="MBB4688775.1"/>
    <property type="molecule type" value="Genomic_DNA"/>
</dbReference>
<dbReference type="Proteomes" id="UP000581769">
    <property type="component" value="Unassembled WGS sequence"/>
</dbReference>
<dbReference type="InterPro" id="IPR042098">
    <property type="entry name" value="TauD-like_sf"/>
</dbReference>
<feature type="domain" description="TauD/TfdA-like" evidence="3">
    <location>
        <begin position="53"/>
        <end position="278"/>
    </location>
</feature>
<keyword evidence="1" id="KW-0560">Oxidoreductase</keyword>
<dbReference type="AlphaFoldDB" id="A0A840J576"/>
<dbReference type="RefSeq" id="WP_184783412.1">
    <property type="nucleotide sequence ID" value="NZ_JACHMG010000001.1"/>
</dbReference>
<name>A0A840J576_9PSEU</name>